<dbReference type="GO" id="GO:0016020">
    <property type="term" value="C:membrane"/>
    <property type="evidence" value="ECO:0007669"/>
    <property type="project" value="InterPro"/>
</dbReference>
<feature type="transmembrane region" description="Helical" evidence="5">
    <location>
        <begin position="133"/>
        <end position="150"/>
    </location>
</feature>
<evidence type="ECO:0008006" key="8">
    <source>
        <dbReference type="Google" id="ProtNLM"/>
    </source>
</evidence>
<dbReference type="HOGENOM" id="CLU_081915_1_0_1"/>
<dbReference type="OrthoDB" id="1898221at2759"/>
<feature type="transmembrane region" description="Helical" evidence="5">
    <location>
        <begin position="162"/>
        <end position="180"/>
    </location>
</feature>
<dbReference type="Proteomes" id="UP000053989">
    <property type="component" value="Unassembled WGS sequence"/>
</dbReference>
<dbReference type="FunCoup" id="A0A0C3DSE1">
    <property type="interactions" value="153"/>
</dbReference>
<evidence type="ECO:0000256" key="3">
    <source>
        <dbReference type="ARBA" id="ARBA00022989"/>
    </source>
</evidence>
<dbReference type="InParanoid" id="A0A0C3DSE1"/>
<evidence type="ECO:0000313" key="7">
    <source>
        <dbReference type="Proteomes" id="UP000053989"/>
    </source>
</evidence>
<keyword evidence="2 5" id="KW-0812">Transmembrane</keyword>
<evidence type="ECO:0000256" key="4">
    <source>
        <dbReference type="ARBA" id="ARBA00023136"/>
    </source>
</evidence>
<evidence type="ECO:0000256" key="2">
    <source>
        <dbReference type="ARBA" id="ARBA00022692"/>
    </source>
</evidence>
<dbReference type="PANTHER" id="PTHR10989">
    <property type="entry name" value="ANDROGEN-INDUCED PROTEIN 1-RELATED"/>
    <property type="match status" value="1"/>
</dbReference>
<comment type="subcellular location">
    <subcellularLocation>
        <location evidence="1">Endomembrane system</location>
        <topology evidence="1">Multi-pass membrane protein</topology>
    </subcellularLocation>
</comment>
<name>A0A0C3DSE1_9AGAM</name>
<feature type="transmembrane region" description="Helical" evidence="5">
    <location>
        <begin position="200"/>
        <end position="219"/>
    </location>
</feature>
<gene>
    <name evidence="6" type="ORF">SCLCIDRAFT_1218280</name>
</gene>
<dbReference type="Pfam" id="PF04750">
    <property type="entry name" value="Far-17a_AIG1"/>
    <property type="match status" value="1"/>
</dbReference>
<keyword evidence="7" id="KW-1185">Reference proteome</keyword>
<dbReference type="AlphaFoldDB" id="A0A0C3DSE1"/>
<organism evidence="6 7">
    <name type="scientific">Scleroderma citrinum Foug A</name>
    <dbReference type="NCBI Taxonomy" id="1036808"/>
    <lineage>
        <taxon>Eukaryota</taxon>
        <taxon>Fungi</taxon>
        <taxon>Dikarya</taxon>
        <taxon>Basidiomycota</taxon>
        <taxon>Agaricomycotina</taxon>
        <taxon>Agaricomycetes</taxon>
        <taxon>Agaricomycetidae</taxon>
        <taxon>Boletales</taxon>
        <taxon>Sclerodermatineae</taxon>
        <taxon>Sclerodermataceae</taxon>
        <taxon>Scleroderma</taxon>
    </lineage>
</organism>
<keyword evidence="3 5" id="KW-1133">Transmembrane helix</keyword>
<dbReference type="InterPro" id="IPR006838">
    <property type="entry name" value="ADTRP_AIG1"/>
</dbReference>
<protein>
    <recommendedName>
        <fullName evidence="8">FAR-17a/AIG1-like protein</fullName>
    </recommendedName>
</protein>
<sequence length="224" mass="25211">MWTIPPLVLHAVAASIMGFAWSRIGTLPYDAMISQQKGGQLQFLTIQALVGAWLYTGLSLVVDLFPSVPLLELVRVVKRMLLMVTLPLAFVVTTIYWSLYIFCPTLILRPEIDEPTPPGVVPKLIRPPLELDFAMHLAPFISLFIDFLVFERKFNHIHLNSFGPAALLFYGISYACWVEYCASHNGVFPYPFLTLNPFRGRAIVYTCVTALAFGSLQLLNRLHP</sequence>
<reference evidence="7" key="2">
    <citation type="submission" date="2015-01" db="EMBL/GenBank/DDBJ databases">
        <title>Evolutionary Origins and Diversification of the Mycorrhizal Mutualists.</title>
        <authorList>
            <consortium name="DOE Joint Genome Institute"/>
            <consortium name="Mycorrhizal Genomics Consortium"/>
            <person name="Kohler A."/>
            <person name="Kuo A."/>
            <person name="Nagy L.G."/>
            <person name="Floudas D."/>
            <person name="Copeland A."/>
            <person name="Barry K.W."/>
            <person name="Cichocki N."/>
            <person name="Veneault-Fourrey C."/>
            <person name="LaButti K."/>
            <person name="Lindquist E.A."/>
            <person name="Lipzen A."/>
            <person name="Lundell T."/>
            <person name="Morin E."/>
            <person name="Murat C."/>
            <person name="Riley R."/>
            <person name="Ohm R."/>
            <person name="Sun H."/>
            <person name="Tunlid A."/>
            <person name="Henrissat B."/>
            <person name="Grigoriev I.V."/>
            <person name="Hibbett D.S."/>
            <person name="Martin F."/>
        </authorList>
    </citation>
    <scope>NUCLEOTIDE SEQUENCE [LARGE SCALE GENOMIC DNA]</scope>
    <source>
        <strain evidence="7">Foug A</strain>
    </source>
</reference>
<proteinExistence type="predicted"/>
<evidence type="ECO:0000256" key="5">
    <source>
        <dbReference type="SAM" id="Phobius"/>
    </source>
</evidence>
<dbReference type="PANTHER" id="PTHR10989:SF16">
    <property type="entry name" value="AT02829P-RELATED"/>
    <property type="match status" value="1"/>
</dbReference>
<evidence type="ECO:0000256" key="1">
    <source>
        <dbReference type="ARBA" id="ARBA00004127"/>
    </source>
</evidence>
<accession>A0A0C3DSE1</accession>
<keyword evidence="4 5" id="KW-0472">Membrane</keyword>
<dbReference type="EMBL" id="KN822080">
    <property type="protein sequence ID" value="KIM58926.1"/>
    <property type="molecule type" value="Genomic_DNA"/>
</dbReference>
<evidence type="ECO:0000313" key="6">
    <source>
        <dbReference type="EMBL" id="KIM58926.1"/>
    </source>
</evidence>
<reference evidence="6 7" key="1">
    <citation type="submission" date="2014-04" db="EMBL/GenBank/DDBJ databases">
        <authorList>
            <consortium name="DOE Joint Genome Institute"/>
            <person name="Kuo A."/>
            <person name="Kohler A."/>
            <person name="Nagy L.G."/>
            <person name="Floudas D."/>
            <person name="Copeland A."/>
            <person name="Barry K.W."/>
            <person name="Cichocki N."/>
            <person name="Veneault-Fourrey C."/>
            <person name="LaButti K."/>
            <person name="Lindquist E.A."/>
            <person name="Lipzen A."/>
            <person name="Lundell T."/>
            <person name="Morin E."/>
            <person name="Murat C."/>
            <person name="Sun H."/>
            <person name="Tunlid A."/>
            <person name="Henrissat B."/>
            <person name="Grigoriev I.V."/>
            <person name="Hibbett D.S."/>
            <person name="Martin F."/>
            <person name="Nordberg H.P."/>
            <person name="Cantor M.N."/>
            <person name="Hua S.X."/>
        </authorList>
    </citation>
    <scope>NUCLEOTIDE SEQUENCE [LARGE SCALE GENOMIC DNA]</scope>
    <source>
        <strain evidence="6 7">Foug A</strain>
    </source>
</reference>
<feature type="transmembrane region" description="Helical" evidence="5">
    <location>
        <begin position="46"/>
        <end position="68"/>
    </location>
</feature>
<feature type="transmembrane region" description="Helical" evidence="5">
    <location>
        <begin position="80"/>
        <end position="102"/>
    </location>
</feature>
<dbReference type="GO" id="GO:0012505">
    <property type="term" value="C:endomembrane system"/>
    <property type="evidence" value="ECO:0007669"/>
    <property type="project" value="UniProtKB-SubCell"/>
</dbReference>